<dbReference type="KEGG" id="prae:MN210_18485"/>
<gene>
    <name evidence="1" type="ORF">MN210_18485</name>
</gene>
<protein>
    <submittedName>
        <fullName evidence="1">Uncharacterized protein</fullName>
    </submittedName>
</protein>
<name>A0AAU6PTI2_9GAMM</name>
<proteinExistence type="predicted"/>
<accession>A0AAU6PTI2</accession>
<dbReference type="AlphaFoldDB" id="A0AAU6PTI2"/>
<organism evidence="1 2">
    <name type="scientific">Psychrobacter raelei</name>
    <dbReference type="NCBI Taxonomy" id="2565531"/>
    <lineage>
        <taxon>Bacteria</taxon>
        <taxon>Pseudomonadati</taxon>
        <taxon>Pseudomonadota</taxon>
        <taxon>Gammaproteobacteria</taxon>
        <taxon>Moraxellales</taxon>
        <taxon>Moraxellaceae</taxon>
        <taxon>Psychrobacter</taxon>
    </lineage>
</organism>
<dbReference type="RefSeq" id="WP_338411897.1">
    <property type="nucleotide sequence ID" value="NZ_CP093310.2"/>
</dbReference>
<dbReference type="Proteomes" id="UP000829560">
    <property type="component" value="Chromosome"/>
</dbReference>
<dbReference type="EMBL" id="CP093310">
    <property type="protein sequence ID" value="WXX23720.1"/>
    <property type="molecule type" value="Genomic_DNA"/>
</dbReference>
<reference evidence="1" key="1">
    <citation type="submission" date="2024-03" db="EMBL/GenBank/DDBJ databases">
        <title>Psychrobacter raelis sp. nov. isolated from a dog with peritonitis.</title>
        <authorList>
            <person name="Schiavone A."/>
            <person name="Manzulli V."/>
            <person name="Camarda A."/>
            <person name="Cafiero M.A."/>
            <person name="Vasco I."/>
            <person name="Marino L."/>
            <person name="Pennuzzi G."/>
            <person name="Serrecchia L."/>
            <person name="Galante D."/>
            <person name="Pugliese N."/>
        </authorList>
    </citation>
    <scope>NUCLEOTIDE SEQUENCE</scope>
    <source>
        <strain evidence="1">PraFG1</strain>
    </source>
</reference>
<evidence type="ECO:0000313" key="1">
    <source>
        <dbReference type="EMBL" id="WXX23720.1"/>
    </source>
</evidence>
<keyword evidence="2" id="KW-1185">Reference proteome</keyword>
<evidence type="ECO:0000313" key="2">
    <source>
        <dbReference type="Proteomes" id="UP000829560"/>
    </source>
</evidence>
<sequence>MKSSPKNIFSKHIAKEFTIDKLIKLHEAIAAQLVTHERFITDVYDDVIKPFSRPQYQYFAIIQAAQESMVNLIDASYRLKNTEPKGGIYPLIELPSFSIIPRRSGTMQSYRKANYLKNKAVNNAMFEQAMPDLFDVIENPNIARSDRVFMILDVFVDEDNQPHLNFLLPSTDLKTIHLIISFEEIIQMQFQHEDNNPQIQPAAPTLKKTLQELDAQVSQ</sequence>